<feature type="transmembrane region" description="Helical" evidence="7">
    <location>
        <begin position="392"/>
        <end position="410"/>
    </location>
</feature>
<protein>
    <recommendedName>
        <fullName evidence="10">Autophagy-related protein</fullName>
    </recommendedName>
</protein>
<gene>
    <name evidence="8" type="ORF">TeGR_g11073</name>
</gene>
<keyword evidence="3" id="KW-0813">Transport</keyword>
<dbReference type="Pfam" id="PF11700">
    <property type="entry name" value="ATG22"/>
    <property type="match status" value="1"/>
</dbReference>
<feature type="transmembrane region" description="Helical" evidence="7">
    <location>
        <begin position="174"/>
        <end position="196"/>
    </location>
</feature>
<evidence type="ECO:0000313" key="8">
    <source>
        <dbReference type="EMBL" id="GMI43761.1"/>
    </source>
</evidence>
<feature type="transmembrane region" description="Helical" evidence="7">
    <location>
        <begin position="84"/>
        <end position="108"/>
    </location>
</feature>
<proteinExistence type="inferred from homology"/>
<evidence type="ECO:0000256" key="2">
    <source>
        <dbReference type="ARBA" id="ARBA00006978"/>
    </source>
</evidence>
<keyword evidence="6 7" id="KW-0472">Membrane</keyword>
<keyword evidence="4 7" id="KW-0812">Transmembrane</keyword>
<comment type="caution">
    <text evidence="8">The sequence shown here is derived from an EMBL/GenBank/DDBJ whole genome shotgun (WGS) entry which is preliminary data.</text>
</comment>
<feature type="non-terminal residue" evidence="8">
    <location>
        <position position="1"/>
    </location>
</feature>
<evidence type="ECO:0000256" key="7">
    <source>
        <dbReference type="SAM" id="Phobius"/>
    </source>
</evidence>
<evidence type="ECO:0000256" key="4">
    <source>
        <dbReference type="ARBA" id="ARBA00022692"/>
    </source>
</evidence>
<feature type="transmembrane region" description="Helical" evidence="7">
    <location>
        <begin position="25"/>
        <end position="47"/>
    </location>
</feature>
<dbReference type="Gene3D" id="1.20.1250.20">
    <property type="entry name" value="MFS general substrate transporter like domains"/>
    <property type="match status" value="1"/>
</dbReference>
<feature type="transmembrane region" description="Helical" evidence="7">
    <location>
        <begin position="59"/>
        <end position="78"/>
    </location>
</feature>
<feature type="transmembrane region" description="Helical" evidence="7">
    <location>
        <begin position="269"/>
        <end position="288"/>
    </location>
</feature>
<feature type="transmembrane region" description="Helical" evidence="7">
    <location>
        <begin position="148"/>
        <end position="168"/>
    </location>
</feature>
<feature type="transmembrane region" description="Helical" evidence="7">
    <location>
        <begin position="300"/>
        <end position="318"/>
    </location>
</feature>
<dbReference type="SUPFAM" id="SSF103473">
    <property type="entry name" value="MFS general substrate transporter"/>
    <property type="match status" value="1"/>
</dbReference>
<dbReference type="PANTHER" id="PTHR23519:SF1">
    <property type="entry name" value="AUTOPHAGY-RELATED PROTEIN 22"/>
    <property type="match status" value="1"/>
</dbReference>
<evidence type="ECO:0000256" key="1">
    <source>
        <dbReference type="ARBA" id="ARBA00004127"/>
    </source>
</evidence>
<dbReference type="Proteomes" id="UP001165060">
    <property type="component" value="Unassembled WGS sequence"/>
</dbReference>
<accession>A0ABQ6N988</accession>
<dbReference type="EMBL" id="BRYB01002363">
    <property type="protein sequence ID" value="GMI43761.1"/>
    <property type="molecule type" value="Genomic_DNA"/>
</dbReference>
<dbReference type="InterPro" id="IPR024671">
    <property type="entry name" value="Atg22-like"/>
</dbReference>
<dbReference type="PANTHER" id="PTHR23519">
    <property type="entry name" value="AUTOPHAGY-RELATED PROTEIN 22"/>
    <property type="match status" value="1"/>
</dbReference>
<evidence type="ECO:0000256" key="3">
    <source>
        <dbReference type="ARBA" id="ARBA00022448"/>
    </source>
</evidence>
<organism evidence="8 9">
    <name type="scientific">Tetraparma gracilis</name>
    <dbReference type="NCBI Taxonomy" id="2962635"/>
    <lineage>
        <taxon>Eukaryota</taxon>
        <taxon>Sar</taxon>
        <taxon>Stramenopiles</taxon>
        <taxon>Ochrophyta</taxon>
        <taxon>Bolidophyceae</taxon>
        <taxon>Parmales</taxon>
        <taxon>Triparmaceae</taxon>
        <taxon>Tetraparma</taxon>
    </lineage>
</organism>
<sequence length="439" mass="47982">PPPPPNPPAPSNAIFVNFLGMKVGYASVSFMCTSLSVVMQLFVFVGFGGLADYGNLRKTMFIGANTVASICCLLVMFGDTEEMFWFNGLMMMIANVMFGFSVVFYNAYLPLLTAAHPEVTKIAESATDDQEIIDAVNLVSSRISTRGFATGFCGQLIFLIINFGILTFMPDGGFAVRLNVFLCGIWTLTFGGYCFFNLKTRPGPPLPAGENIMSVSVKQVVKTFKSCKDLPQLFLFLGAYFIFSDGCSTLAGSAALFAAIELKMASDKIMLGILLVSVSAIASCFIWFNVEKKLGVKPKTILILNLIILGCMPIYGMVAMTCQWEFYMMCLIFGLQTGSQQAYTRSIYSSNVPQGHEAEYFSFYEVTDKGTAWAGPLVVSAVFDATGNFRDSFGALLSFFVVGIFVLCFFDPEKAAEQCKAFELKEKKEKAAAEGNDQL</sequence>
<name>A0ABQ6N988_9STRA</name>
<evidence type="ECO:0000256" key="5">
    <source>
        <dbReference type="ARBA" id="ARBA00022989"/>
    </source>
</evidence>
<reference evidence="8 9" key="1">
    <citation type="journal article" date="2023" name="Commun. Biol.">
        <title>Genome analysis of Parmales, the sister group of diatoms, reveals the evolutionary specialization of diatoms from phago-mixotrophs to photoautotrophs.</title>
        <authorList>
            <person name="Ban H."/>
            <person name="Sato S."/>
            <person name="Yoshikawa S."/>
            <person name="Yamada K."/>
            <person name="Nakamura Y."/>
            <person name="Ichinomiya M."/>
            <person name="Sato N."/>
            <person name="Blanc-Mathieu R."/>
            <person name="Endo H."/>
            <person name="Kuwata A."/>
            <person name="Ogata H."/>
        </authorList>
    </citation>
    <scope>NUCLEOTIDE SEQUENCE [LARGE SCALE GENOMIC DNA]</scope>
</reference>
<keyword evidence="5 7" id="KW-1133">Transmembrane helix</keyword>
<comment type="similarity">
    <text evidence="2">Belongs to the ATG22 family.</text>
</comment>
<feature type="transmembrane region" description="Helical" evidence="7">
    <location>
        <begin position="233"/>
        <end position="257"/>
    </location>
</feature>
<evidence type="ECO:0008006" key="10">
    <source>
        <dbReference type="Google" id="ProtNLM"/>
    </source>
</evidence>
<evidence type="ECO:0000313" key="9">
    <source>
        <dbReference type="Proteomes" id="UP001165060"/>
    </source>
</evidence>
<comment type="subcellular location">
    <subcellularLocation>
        <location evidence="1">Endomembrane system</location>
        <topology evidence="1">Multi-pass membrane protein</topology>
    </subcellularLocation>
</comment>
<dbReference type="InterPro" id="IPR050495">
    <property type="entry name" value="ATG22/LtaA_families"/>
</dbReference>
<dbReference type="InterPro" id="IPR036259">
    <property type="entry name" value="MFS_trans_sf"/>
</dbReference>
<evidence type="ECO:0000256" key="6">
    <source>
        <dbReference type="ARBA" id="ARBA00023136"/>
    </source>
</evidence>
<keyword evidence="9" id="KW-1185">Reference proteome</keyword>